<evidence type="ECO:0000259" key="4">
    <source>
        <dbReference type="Pfam" id="PF10145"/>
    </source>
</evidence>
<sequence>MSGKQYAVGITIGAALASGFGRATAGARRELDAVGRATDMLNRKRQTIRKFEVDSRAVTKLSGELSTAQQKLKGVQQRLRANPGDTGLRREAQAMGTAVGRLSERLTQQRRQLGASRRALTDAGLSVRHLGQQYDSLTTSMDRMAAKQRRIDQLNRRRDELQAERRDLRGQMVSTAAVGLTIGAPLIKSIRTAIGFEDAMAKVAAVSGASGTAQQQLTQQARQLGRDTVFTASDAAAGQQYLAMAGFKANQIIASMPGMLNLAAAGAMDLGAAADISSNILTGFALKAEQSTRVSDVLARTFTTSNTNLAQLGDAMKYVAPVASGLGASLEQTSAMVGLLGDAGLQGSLAGTALRAGFLRLAKLPKMALKALERVGVKTMDSEGNLKDMPSLLKDIHKATKSMGTGERGAFVAQVFGVEAASAFMKLLDDAGSGALDRKIADLQQNSAGTGARIAERMNSTTGGALRRMNSALEDAAIELGKVFLPGVASAAESLASASRAVSAFATAHPDLIKNIGLAGVALLGLRFAVLSGRLALNLMMGGANSWARRTVGRGLSRIPGLSGRMRGGNGWGGVLADGAGLAAGGVQRVFVVNMGASSLGGQPASAPGARGRKTPGAMGRARGLAARALGWMVPEGFVQSGMADRAIRGIGKTARFAGRAIAPVAIASSALAAGGILTDANRSGRDKKVALSGLAGGALGGVAGGALAGMAVGSVVPVVGNLVGALIGGALGALGGDALGRSLADALVRRDKVKGKDILKVPKSEATAETKSPETKTITSKHEYTLQVNGVGMQEVETMIRRMIDERERDQEVRLRSLMHDGVNG</sequence>
<keyword evidence="3" id="KW-0472">Membrane</keyword>
<dbReference type="InterPro" id="IPR010090">
    <property type="entry name" value="Phage_tape_meas"/>
</dbReference>
<dbReference type="PANTHER" id="PTHR37813:SF1">
    <property type="entry name" value="FELS-2 PROPHAGE PROTEIN"/>
    <property type="match status" value="1"/>
</dbReference>
<keyword evidence="3" id="KW-1133">Transmembrane helix</keyword>
<dbReference type="AlphaFoldDB" id="A0A5E4XFP1"/>
<proteinExistence type="predicted"/>
<keyword evidence="3" id="KW-0812">Transmembrane</keyword>
<evidence type="ECO:0000256" key="3">
    <source>
        <dbReference type="SAM" id="Phobius"/>
    </source>
</evidence>
<organism evidence="5 6">
    <name type="scientific">Pandoraea fibrosis</name>
    <dbReference type="NCBI Taxonomy" id="1891094"/>
    <lineage>
        <taxon>Bacteria</taxon>
        <taxon>Pseudomonadati</taxon>
        <taxon>Pseudomonadota</taxon>
        <taxon>Betaproteobacteria</taxon>
        <taxon>Burkholderiales</taxon>
        <taxon>Burkholderiaceae</taxon>
        <taxon>Pandoraea</taxon>
    </lineage>
</organism>
<reference evidence="5 6" key="1">
    <citation type="submission" date="2019-08" db="EMBL/GenBank/DDBJ databases">
        <authorList>
            <person name="Peeters C."/>
        </authorList>
    </citation>
    <scope>NUCLEOTIDE SEQUENCE [LARGE SCALE GENOMIC DNA]</scope>
    <source>
        <strain evidence="5 6">LMG 31113</strain>
    </source>
</reference>
<feature type="coiled-coil region" evidence="2">
    <location>
        <begin position="137"/>
        <end position="171"/>
    </location>
</feature>
<gene>
    <name evidence="5" type="ORF">PFI31113_03813</name>
</gene>
<feature type="transmembrane region" description="Helical" evidence="3">
    <location>
        <begin position="719"/>
        <end position="741"/>
    </location>
</feature>
<evidence type="ECO:0000313" key="6">
    <source>
        <dbReference type="Proteomes" id="UP000382577"/>
    </source>
</evidence>
<dbReference type="NCBIfam" id="TIGR01760">
    <property type="entry name" value="tape_meas_TP901"/>
    <property type="match status" value="1"/>
</dbReference>
<dbReference type="OrthoDB" id="8019720at2"/>
<accession>A0A5E4XFP1</accession>
<name>A0A5E4XFP1_9BURK</name>
<dbReference type="PANTHER" id="PTHR37813">
    <property type="entry name" value="FELS-2 PROPHAGE PROTEIN"/>
    <property type="match status" value="1"/>
</dbReference>
<dbReference type="Proteomes" id="UP000382577">
    <property type="component" value="Unassembled WGS sequence"/>
</dbReference>
<evidence type="ECO:0000256" key="1">
    <source>
        <dbReference type="ARBA" id="ARBA00022612"/>
    </source>
</evidence>
<dbReference type="Gene3D" id="1.10.287.1490">
    <property type="match status" value="1"/>
</dbReference>
<evidence type="ECO:0000256" key="2">
    <source>
        <dbReference type="SAM" id="Coils"/>
    </source>
</evidence>
<dbReference type="RefSeq" id="WP_150600501.1">
    <property type="nucleotide sequence ID" value="NZ_CABPRW010000009.1"/>
</dbReference>
<dbReference type="EMBL" id="CABPRW010000009">
    <property type="protein sequence ID" value="VVE35005.1"/>
    <property type="molecule type" value="Genomic_DNA"/>
</dbReference>
<dbReference type="Pfam" id="PF10145">
    <property type="entry name" value="PhageMin_Tail"/>
    <property type="match status" value="1"/>
</dbReference>
<feature type="transmembrane region" description="Helical" evidence="3">
    <location>
        <begin position="690"/>
        <end position="713"/>
    </location>
</feature>
<keyword evidence="1" id="KW-1188">Viral release from host cell</keyword>
<feature type="domain" description="Phage tail tape measure protein" evidence="4">
    <location>
        <begin position="219"/>
        <end position="417"/>
    </location>
</feature>
<feature type="transmembrane region" description="Helical" evidence="3">
    <location>
        <begin position="657"/>
        <end position="678"/>
    </location>
</feature>
<protein>
    <submittedName>
        <fullName evidence="5">Phage tail tape measure protein</fullName>
    </submittedName>
</protein>
<evidence type="ECO:0000313" key="5">
    <source>
        <dbReference type="EMBL" id="VVE35005.1"/>
    </source>
</evidence>
<keyword evidence="2" id="KW-0175">Coiled coil</keyword>